<dbReference type="GO" id="GO:0008233">
    <property type="term" value="F:peptidase activity"/>
    <property type="evidence" value="ECO:0007669"/>
    <property type="project" value="UniProtKB-KW"/>
</dbReference>
<evidence type="ECO:0000313" key="4">
    <source>
        <dbReference type="Proteomes" id="UP000325315"/>
    </source>
</evidence>
<dbReference type="GO" id="GO:0006508">
    <property type="term" value="P:proteolysis"/>
    <property type="evidence" value="ECO:0007669"/>
    <property type="project" value="UniProtKB-KW"/>
</dbReference>
<sequence length="85" mass="9703">MGNFYCLYLGLLLFCFGFFVNTLSQADSGSDAITAVYIVSLKQAPAAHYFEEQLRRHNRHGHGFHHNSSSSSGRLNRLHKPRHRI</sequence>
<comment type="caution">
    <text evidence="3">The sequence shown here is derived from an EMBL/GenBank/DDBJ whole genome shotgun (WGS) entry which is preliminary data.</text>
</comment>
<protein>
    <submittedName>
        <fullName evidence="3">Subtilisin-like protease SBT2.2</fullName>
    </submittedName>
</protein>
<evidence type="ECO:0000313" key="3">
    <source>
        <dbReference type="EMBL" id="KAA3489458.1"/>
    </source>
</evidence>
<feature type="chain" id="PRO_5023057264" evidence="2">
    <location>
        <begin position="27"/>
        <end position="85"/>
    </location>
</feature>
<feature type="signal peptide" evidence="2">
    <location>
        <begin position="1"/>
        <end position="26"/>
    </location>
</feature>
<keyword evidence="3" id="KW-0645">Protease</keyword>
<name>A0A5B6X6I3_9ROSI</name>
<dbReference type="Proteomes" id="UP000325315">
    <property type="component" value="Unassembled WGS sequence"/>
</dbReference>
<feature type="compositionally biased region" description="Basic residues" evidence="1">
    <location>
        <begin position="76"/>
        <end position="85"/>
    </location>
</feature>
<proteinExistence type="predicted"/>
<gene>
    <name evidence="3" type="ORF">EPI10_033074</name>
</gene>
<dbReference type="EMBL" id="SMMG02000001">
    <property type="protein sequence ID" value="KAA3489458.1"/>
    <property type="molecule type" value="Genomic_DNA"/>
</dbReference>
<evidence type="ECO:0000256" key="2">
    <source>
        <dbReference type="SAM" id="SignalP"/>
    </source>
</evidence>
<feature type="region of interest" description="Disordered" evidence="1">
    <location>
        <begin position="60"/>
        <end position="85"/>
    </location>
</feature>
<keyword evidence="2" id="KW-0732">Signal</keyword>
<keyword evidence="3" id="KW-0378">Hydrolase</keyword>
<organism evidence="3 4">
    <name type="scientific">Gossypium australe</name>
    <dbReference type="NCBI Taxonomy" id="47621"/>
    <lineage>
        <taxon>Eukaryota</taxon>
        <taxon>Viridiplantae</taxon>
        <taxon>Streptophyta</taxon>
        <taxon>Embryophyta</taxon>
        <taxon>Tracheophyta</taxon>
        <taxon>Spermatophyta</taxon>
        <taxon>Magnoliopsida</taxon>
        <taxon>eudicotyledons</taxon>
        <taxon>Gunneridae</taxon>
        <taxon>Pentapetalae</taxon>
        <taxon>rosids</taxon>
        <taxon>malvids</taxon>
        <taxon>Malvales</taxon>
        <taxon>Malvaceae</taxon>
        <taxon>Malvoideae</taxon>
        <taxon>Gossypium</taxon>
    </lineage>
</organism>
<feature type="compositionally biased region" description="Low complexity" evidence="1">
    <location>
        <begin position="66"/>
        <end position="75"/>
    </location>
</feature>
<keyword evidence="4" id="KW-1185">Reference proteome</keyword>
<accession>A0A5B6X6I3</accession>
<evidence type="ECO:0000256" key="1">
    <source>
        <dbReference type="SAM" id="MobiDB-lite"/>
    </source>
</evidence>
<reference evidence="4" key="1">
    <citation type="journal article" date="2019" name="Plant Biotechnol. J.">
        <title>Genome sequencing of the Australian wild diploid species Gossypium australe highlights disease resistance and delayed gland morphogenesis.</title>
        <authorList>
            <person name="Cai Y."/>
            <person name="Cai X."/>
            <person name="Wang Q."/>
            <person name="Wang P."/>
            <person name="Zhang Y."/>
            <person name="Cai C."/>
            <person name="Xu Y."/>
            <person name="Wang K."/>
            <person name="Zhou Z."/>
            <person name="Wang C."/>
            <person name="Geng S."/>
            <person name="Li B."/>
            <person name="Dong Q."/>
            <person name="Hou Y."/>
            <person name="Wang H."/>
            <person name="Ai P."/>
            <person name="Liu Z."/>
            <person name="Yi F."/>
            <person name="Sun M."/>
            <person name="An G."/>
            <person name="Cheng J."/>
            <person name="Zhang Y."/>
            <person name="Shi Q."/>
            <person name="Xie Y."/>
            <person name="Shi X."/>
            <person name="Chang Y."/>
            <person name="Huang F."/>
            <person name="Chen Y."/>
            <person name="Hong S."/>
            <person name="Mi L."/>
            <person name="Sun Q."/>
            <person name="Zhang L."/>
            <person name="Zhou B."/>
            <person name="Peng R."/>
            <person name="Zhang X."/>
            <person name="Liu F."/>
        </authorList>
    </citation>
    <scope>NUCLEOTIDE SEQUENCE [LARGE SCALE GENOMIC DNA]</scope>
    <source>
        <strain evidence="4">cv. PA1801</strain>
    </source>
</reference>
<dbReference type="AlphaFoldDB" id="A0A5B6X6I3"/>